<evidence type="ECO:0000313" key="3">
    <source>
        <dbReference type="EMBL" id="OZS71942.1"/>
    </source>
</evidence>
<dbReference type="EMBL" id="NOWC01000066">
    <property type="protein sequence ID" value="OZS71942.1"/>
    <property type="molecule type" value="Genomic_DNA"/>
</dbReference>
<dbReference type="Proteomes" id="UP000216001">
    <property type="component" value="Unassembled WGS sequence"/>
</dbReference>
<name>A0A264VKV7_PRORE</name>
<dbReference type="AlphaFoldDB" id="A0A264VKV7"/>
<reference evidence="1" key="2">
    <citation type="submission" date="2020-05" db="EMBL/GenBank/DDBJ databases">
        <authorList>
            <person name="Delgado-Blas J."/>
        </authorList>
    </citation>
    <scope>NUCLEOTIDE SEQUENCE</scope>
    <source>
        <strain evidence="1">BB1453</strain>
    </source>
</reference>
<reference evidence="3 4" key="1">
    <citation type="submission" date="2017-07" db="EMBL/GenBank/DDBJ databases">
        <title>blaIMP-27 on transferable plasmids in Proteus mirabilis and Providencia rettgeri.</title>
        <authorList>
            <person name="Potter R."/>
        </authorList>
    </citation>
    <scope>NUCLEOTIDE SEQUENCE [LARGE SCALE GENOMIC DNA]</scope>
    <source>
        <strain evidence="3 4">PR1</strain>
    </source>
</reference>
<evidence type="ECO:0000313" key="2">
    <source>
        <dbReference type="EMBL" id="MDI9093433.1"/>
    </source>
</evidence>
<sequence length="107" mass="12267">MWHDLNITKVSCIEKTVAEFTVTMIPILPYAKMKIKIYEDQSGFFTGMTDLAIKRKFDGCPECAIGRGSTIEKALEDTILYFKEMLSQDGFTELTEDDISYAEWSDF</sequence>
<dbReference type="Proteomes" id="UP000834611">
    <property type="component" value="Unassembled WGS sequence"/>
</dbReference>
<dbReference type="EMBL" id="CAHPSF010000030">
    <property type="protein sequence ID" value="CAB5720748.1"/>
    <property type="molecule type" value="Genomic_DNA"/>
</dbReference>
<dbReference type="EMBL" id="JAOWIN010000009">
    <property type="protein sequence ID" value="MDI9093433.1"/>
    <property type="molecule type" value="Genomic_DNA"/>
</dbReference>
<protein>
    <submittedName>
        <fullName evidence="3">Uncharacterized protein</fullName>
    </submittedName>
</protein>
<evidence type="ECO:0000313" key="4">
    <source>
        <dbReference type="Proteomes" id="UP000216001"/>
    </source>
</evidence>
<evidence type="ECO:0000313" key="1">
    <source>
        <dbReference type="EMBL" id="CAB5720748.1"/>
    </source>
</evidence>
<reference evidence="2" key="3">
    <citation type="submission" date="2022-10" db="EMBL/GenBank/DDBJ databases">
        <title>Bacterial isolates recovered from the One Health project in Brazil.</title>
        <authorList>
            <person name="Valiatti T.B."/>
            <person name="Santos F."/>
            <person name="Cayo R."/>
            <person name="Gales A.C."/>
        </authorList>
    </citation>
    <scope>NUCLEOTIDE SEQUENCE</scope>
    <source>
        <strain evidence="2">PVR188</strain>
    </source>
</reference>
<dbReference type="Proteomes" id="UP001159001">
    <property type="component" value="Unassembled WGS sequence"/>
</dbReference>
<gene>
    <name evidence="3" type="ORF">CHI95_24580</name>
    <name evidence="1" type="ORF">GHA_04736</name>
    <name evidence="2" type="ORF">OGX73_12480</name>
</gene>
<comment type="caution">
    <text evidence="3">The sequence shown here is derived from an EMBL/GenBank/DDBJ whole genome shotgun (WGS) entry which is preliminary data.</text>
</comment>
<accession>A0A264VKV7</accession>
<dbReference type="RefSeq" id="WP_036959259.1">
    <property type="nucleotide sequence ID" value="NZ_ABDWLN020000003.1"/>
</dbReference>
<proteinExistence type="predicted"/>
<organism evidence="3 4">
    <name type="scientific">Providencia rettgeri</name>
    <dbReference type="NCBI Taxonomy" id="587"/>
    <lineage>
        <taxon>Bacteria</taxon>
        <taxon>Pseudomonadati</taxon>
        <taxon>Pseudomonadota</taxon>
        <taxon>Gammaproteobacteria</taxon>
        <taxon>Enterobacterales</taxon>
        <taxon>Morganellaceae</taxon>
        <taxon>Providencia</taxon>
    </lineage>
</organism>